<keyword evidence="8 16" id="KW-0547">Nucleotide-binding</keyword>
<feature type="region of interest" description="Important for the catalytic mechanism of both phosphorylation and dephosphorylation" evidence="16">
    <location>
        <begin position="203"/>
        <end position="212"/>
    </location>
</feature>
<comment type="cofactor">
    <cofactor evidence="2 16">
        <name>Mg(2+)</name>
        <dbReference type="ChEBI" id="CHEBI:18420"/>
    </cofactor>
</comment>
<evidence type="ECO:0000313" key="20">
    <source>
        <dbReference type="EMBL" id="QEA53249.1"/>
    </source>
</evidence>
<feature type="compositionally biased region" description="Basic and acidic residues" evidence="17">
    <location>
        <begin position="331"/>
        <end position="344"/>
    </location>
</feature>
<evidence type="ECO:0000256" key="4">
    <source>
        <dbReference type="ARBA" id="ARBA00018922"/>
    </source>
</evidence>
<dbReference type="GO" id="GO:0004712">
    <property type="term" value="F:protein serine/threonine/tyrosine kinase activity"/>
    <property type="evidence" value="ECO:0007669"/>
    <property type="project" value="UniProtKB-UniRule"/>
</dbReference>
<dbReference type="Pfam" id="PF02603">
    <property type="entry name" value="Hpr_kinase_N"/>
    <property type="match status" value="1"/>
</dbReference>
<dbReference type="Pfam" id="PF07475">
    <property type="entry name" value="Hpr_kinase_C"/>
    <property type="match status" value="1"/>
</dbReference>
<feature type="binding site" evidence="16">
    <location>
        <position position="162"/>
    </location>
    <ligand>
        <name>Mg(2+)</name>
        <dbReference type="ChEBI" id="CHEBI:18420"/>
    </ligand>
</feature>
<evidence type="ECO:0000256" key="13">
    <source>
        <dbReference type="ARBA" id="ARBA00023277"/>
    </source>
</evidence>
<keyword evidence="5 16" id="KW-0723">Serine/threonine-protein kinase</keyword>
<keyword evidence="7 16" id="KW-0479">Metal-binding</keyword>
<feature type="active site" evidence="16">
    <location>
        <position position="245"/>
    </location>
</feature>
<proteinExistence type="inferred from homology"/>
<dbReference type="EC" id="2.7.11.-" evidence="16"/>
<feature type="region of interest" description="Disordered" evidence="17">
    <location>
        <begin position="310"/>
        <end position="344"/>
    </location>
</feature>
<feature type="domain" description="HPr kinase/phosphorylase C-terminal" evidence="19">
    <location>
        <begin position="132"/>
        <end position="300"/>
    </location>
</feature>
<feature type="region of interest" description="Important for the catalytic mechanism of dephosphorylation" evidence="16">
    <location>
        <begin position="266"/>
        <end position="271"/>
    </location>
</feature>
<feature type="binding site" evidence="16">
    <location>
        <begin position="155"/>
        <end position="162"/>
    </location>
    <ligand>
        <name>ATP</name>
        <dbReference type="ChEBI" id="CHEBI:30616"/>
    </ligand>
</feature>
<dbReference type="GO" id="GO:0000287">
    <property type="term" value="F:magnesium ion binding"/>
    <property type="evidence" value="ECO:0007669"/>
    <property type="project" value="UniProtKB-UniRule"/>
</dbReference>
<dbReference type="NCBIfam" id="TIGR00679">
    <property type="entry name" value="hpr-ser"/>
    <property type="match status" value="1"/>
</dbReference>
<accession>A0A5B8TL88</accession>
<sequence length="344" mass="38217">MVQSVKVSELVTRANLEVYAGAEYLKQRQITVSDISRPGLELTGYFNYYPHDRIQLFGRTEISFAKKMMSEERLMIFRKMCGEDTPVFIVSRSLPVPTEMLQAAKEAGIPVLGSKLATTRLSSLMTDYLEGRLAERRSLHGVLVDIYGIGVLITGDSGVGKSETALELVKRGHRLIADDRVEVYEQDEQTLIGEAPAILRHLLEIRGIGIIDVMNLFGAGAVRSDTPIQVVMHLETWTADKNFDRLGNGEETMQIFDVTLPKITIPVKIGRNLAIIIEVAAMNYRAKTMGYDATKTFESNLNQLIQENTLEDEAAEAAHKTTNDALPNTPTEKDKEQDKDGGQA</sequence>
<evidence type="ECO:0000256" key="5">
    <source>
        <dbReference type="ARBA" id="ARBA00022527"/>
    </source>
</evidence>
<comment type="catalytic activity">
    <reaction evidence="15 16">
        <text>[HPr protein]-O-phospho-L-serine + phosphate + H(+) = [HPr protein]-L-serine + diphosphate</text>
        <dbReference type="Rhea" id="RHEA:46604"/>
        <dbReference type="Rhea" id="RHEA-COMP:11602"/>
        <dbReference type="Rhea" id="RHEA-COMP:11603"/>
        <dbReference type="ChEBI" id="CHEBI:15378"/>
        <dbReference type="ChEBI" id="CHEBI:29999"/>
        <dbReference type="ChEBI" id="CHEBI:33019"/>
        <dbReference type="ChEBI" id="CHEBI:43474"/>
        <dbReference type="ChEBI" id="CHEBI:83421"/>
    </reaction>
</comment>
<name>A0A5B8TL88_9LACO</name>
<evidence type="ECO:0000256" key="16">
    <source>
        <dbReference type="HAMAP-Rule" id="MF_01249"/>
    </source>
</evidence>
<evidence type="ECO:0000256" key="17">
    <source>
        <dbReference type="SAM" id="MobiDB-lite"/>
    </source>
</evidence>
<evidence type="ECO:0000256" key="11">
    <source>
        <dbReference type="ARBA" id="ARBA00022842"/>
    </source>
</evidence>
<dbReference type="SUPFAM" id="SSF53795">
    <property type="entry name" value="PEP carboxykinase-like"/>
    <property type="match status" value="1"/>
</dbReference>
<feature type="active site" description="Proton acceptor; for phosphorylation activity. Proton donor; for dephosphorylation activity" evidence="16">
    <location>
        <position position="179"/>
    </location>
</feature>
<dbReference type="EC" id="2.7.4.-" evidence="16"/>
<dbReference type="PANTHER" id="PTHR30305:SF1">
    <property type="entry name" value="HPR KINASE_PHOSPHORYLASE"/>
    <property type="match status" value="1"/>
</dbReference>
<comment type="similarity">
    <text evidence="3 16">Belongs to the HPrK/P family.</text>
</comment>
<dbReference type="FunFam" id="3.40.50.300:FF:000174">
    <property type="entry name" value="HPr kinase/phosphorylase"/>
    <property type="match status" value="1"/>
</dbReference>
<dbReference type="InterPro" id="IPR011126">
    <property type="entry name" value="Hpr_kin/Pase_Hpr_N"/>
</dbReference>
<protein>
    <recommendedName>
        <fullName evidence="4 16">HPr kinase/phosphorylase</fullName>
        <shortName evidence="16">HPrK/P</shortName>
        <ecNumber evidence="16">2.7.11.-</ecNumber>
        <ecNumber evidence="16">2.7.4.-</ecNumber>
    </recommendedName>
    <alternativeName>
        <fullName evidence="14 16">HPr(Ser) kinase/phosphorylase</fullName>
    </alternativeName>
</protein>
<keyword evidence="11 16" id="KW-0460">Magnesium</keyword>
<comment type="subunit">
    <text evidence="16">Homohexamer.</text>
</comment>
<feature type="active site" evidence="16">
    <location>
        <position position="161"/>
    </location>
</feature>
<dbReference type="Gene3D" id="3.40.50.300">
    <property type="entry name" value="P-loop containing nucleotide triphosphate hydrolases"/>
    <property type="match status" value="1"/>
</dbReference>
<evidence type="ECO:0000256" key="2">
    <source>
        <dbReference type="ARBA" id="ARBA00001946"/>
    </source>
</evidence>
<keyword evidence="13 16" id="KW-0119">Carbohydrate metabolism</keyword>
<dbReference type="HAMAP" id="MF_01249">
    <property type="entry name" value="HPr_kinase"/>
    <property type="match status" value="1"/>
</dbReference>
<dbReference type="GO" id="GO:0005524">
    <property type="term" value="F:ATP binding"/>
    <property type="evidence" value="ECO:0007669"/>
    <property type="project" value="UniProtKB-UniRule"/>
</dbReference>
<evidence type="ECO:0000259" key="18">
    <source>
        <dbReference type="Pfam" id="PF02603"/>
    </source>
</evidence>
<comment type="miscellaneous">
    <text evidence="16">Both phosphorylation and phosphorolysis are carried out by the same active site and suggest a common mechanism for both reactions.</text>
</comment>
<dbReference type="PANTHER" id="PTHR30305">
    <property type="entry name" value="PROTEIN YJDM-RELATED"/>
    <property type="match status" value="1"/>
</dbReference>
<reference evidence="20 21" key="1">
    <citation type="submission" date="2019-06" db="EMBL/GenBank/DDBJ databases">
        <title>Genome analyses of bacteria isolated from kimchi.</title>
        <authorList>
            <person name="Lee S."/>
            <person name="Ahn S."/>
            <person name="Roh S."/>
        </authorList>
    </citation>
    <scope>NUCLEOTIDE SEQUENCE [LARGE SCALE GENOMIC DNA]</scope>
    <source>
        <strain evidence="20 21">CBA3616</strain>
    </source>
</reference>
<keyword evidence="10 16" id="KW-0067">ATP-binding</keyword>
<evidence type="ECO:0000256" key="9">
    <source>
        <dbReference type="ARBA" id="ARBA00022777"/>
    </source>
</evidence>
<evidence type="ECO:0000313" key="21">
    <source>
        <dbReference type="Proteomes" id="UP000321772"/>
    </source>
</evidence>
<keyword evidence="6 16" id="KW-0808">Transferase</keyword>
<dbReference type="InterPro" id="IPR003755">
    <property type="entry name" value="HPr(Ser)_kin/Pase"/>
</dbReference>
<dbReference type="CDD" id="cd01918">
    <property type="entry name" value="HprK_C"/>
    <property type="match status" value="1"/>
</dbReference>
<dbReference type="InterPro" id="IPR028979">
    <property type="entry name" value="Ser_kin/Pase_Hpr-like_N_sf"/>
</dbReference>
<dbReference type="InterPro" id="IPR027417">
    <property type="entry name" value="P-loop_NTPase"/>
</dbReference>
<dbReference type="GO" id="GO:0004674">
    <property type="term" value="F:protein serine/threonine kinase activity"/>
    <property type="evidence" value="ECO:0007669"/>
    <property type="project" value="UniProtKB-KW"/>
</dbReference>
<gene>
    <name evidence="16" type="primary">hprK</name>
    <name evidence="20" type="ORF">FGL77_08010</name>
</gene>
<evidence type="ECO:0000256" key="14">
    <source>
        <dbReference type="ARBA" id="ARBA00033012"/>
    </source>
</evidence>
<feature type="domain" description="HPr(Ser) kinase/phosphorylase N-terminal" evidence="18">
    <location>
        <begin position="5"/>
        <end position="129"/>
    </location>
</feature>
<evidence type="ECO:0000256" key="7">
    <source>
        <dbReference type="ARBA" id="ARBA00022723"/>
    </source>
</evidence>
<evidence type="ECO:0000259" key="19">
    <source>
        <dbReference type="Pfam" id="PF07475"/>
    </source>
</evidence>
<evidence type="ECO:0000256" key="1">
    <source>
        <dbReference type="ARBA" id="ARBA00001120"/>
    </source>
</evidence>
<comment type="domain">
    <text evidence="16">The Walker A ATP-binding motif also binds Pi and PPi.</text>
</comment>
<feature type="active site" evidence="16">
    <location>
        <position position="140"/>
    </location>
</feature>
<evidence type="ECO:0000256" key="3">
    <source>
        <dbReference type="ARBA" id="ARBA00006883"/>
    </source>
</evidence>
<evidence type="ECO:0000256" key="6">
    <source>
        <dbReference type="ARBA" id="ARBA00022679"/>
    </source>
</evidence>
<evidence type="ECO:0000256" key="12">
    <source>
        <dbReference type="ARBA" id="ARBA00023268"/>
    </source>
</evidence>
<evidence type="ECO:0000256" key="8">
    <source>
        <dbReference type="ARBA" id="ARBA00022741"/>
    </source>
</evidence>
<dbReference type="Gene3D" id="3.40.1390.20">
    <property type="entry name" value="HprK N-terminal domain-like"/>
    <property type="match status" value="1"/>
</dbReference>
<keyword evidence="9 16" id="KW-0418">Kinase</keyword>
<feature type="binding site" evidence="16">
    <location>
        <position position="204"/>
    </location>
    <ligand>
        <name>Mg(2+)</name>
        <dbReference type="ChEBI" id="CHEBI:18420"/>
    </ligand>
</feature>
<keyword evidence="12 16" id="KW-0511">Multifunctional enzyme</keyword>
<dbReference type="GO" id="GO:0000155">
    <property type="term" value="F:phosphorelay sensor kinase activity"/>
    <property type="evidence" value="ECO:0007669"/>
    <property type="project" value="InterPro"/>
</dbReference>
<dbReference type="AlphaFoldDB" id="A0A5B8TL88"/>
<dbReference type="Proteomes" id="UP000321772">
    <property type="component" value="Chromosome"/>
</dbReference>
<dbReference type="InterPro" id="IPR011104">
    <property type="entry name" value="Hpr_kin/Pase_C"/>
</dbReference>
<dbReference type="SUPFAM" id="SSF75138">
    <property type="entry name" value="HprK N-terminal domain-like"/>
    <property type="match status" value="1"/>
</dbReference>
<dbReference type="RefSeq" id="WP_146989497.1">
    <property type="nucleotide sequence ID" value="NZ_CP042392.1"/>
</dbReference>
<evidence type="ECO:0000256" key="10">
    <source>
        <dbReference type="ARBA" id="ARBA00022840"/>
    </source>
</evidence>
<comment type="function">
    <text evidence="16">Catalyzes the ATP- as well as the pyrophosphate-dependent phosphorylation of a specific serine residue in HPr, a phosphocarrier protein of the phosphoenolpyruvate-dependent sugar phosphotransferase system (PTS). HprK/P also catalyzes the pyrophosphate-producing, inorganic phosphate-dependent dephosphorylation (phosphorolysis) of seryl-phosphorylated HPr (P-Ser-HPr). The two antagonistic activities of HprK/P are regulated by several intracellular metabolites, which change their concentration in response to the absence or presence of rapidly metabolisable carbon sources (glucose, fructose, etc.) in the growth medium. Therefore, by controlling the phosphorylation state of HPr, HPrK/P is a sensor enzyme that plays a major role in the regulation of carbon metabolism and sugar transport: it mediates carbon catabolite repression (CCR), and regulates PTS-catalyzed carbohydrate uptake and inducer exclusion.</text>
</comment>
<organism evidence="20 21">
    <name type="scientific">Loigolactobacillus coryniformis</name>
    <dbReference type="NCBI Taxonomy" id="1610"/>
    <lineage>
        <taxon>Bacteria</taxon>
        <taxon>Bacillati</taxon>
        <taxon>Bacillota</taxon>
        <taxon>Bacilli</taxon>
        <taxon>Lactobacillales</taxon>
        <taxon>Lactobacillaceae</taxon>
        <taxon>Loigolactobacillus</taxon>
    </lineage>
</organism>
<dbReference type="GO" id="GO:0006109">
    <property type="term" value="P:regulation of carbohydrate metabolic process"/>
    <property type="evidence" value="ECO:0007669"/>
    <property type="project" value="UniProtKB-UniRule"/>
</dbReference>
<comment type="catalytic activity">
    <reaction evidence="1 16">
        <text>[HPr protein]-L-serine + ATP = [HPr protein]-O-phospho-L-serine + ADP + H(+)</text>
        <dbReference type="Rhea" id="RHEA:46600"/>
        <dbReference type="Rhea" id="RHEA-COMP:11602"/>
        <dbReference type="Rhea" id="RHEA-COMP:11603"/>
        <dbReference type="ChEBI" id="CHEBI:15378"/>
        <dbReference type="ChEBI" id="CHEBI:29999"/>
        <dbReference type="ChEBI" id="CHEBI:30616"/>
        <dbReference type="ChEBI" id="CHEBI:83421"/>
        <dbReference type="ChEBI" id="CHEBI:456216"/>
    </reaction>
</comment>
<dbReference type="EMBL" id="CP042392">
    <property type="protein sequence ID" value="QEA53249.1"/>
    <property type="molecule type" value="Genomic_DNA"/>
</dbReference>
<evidence type="ECO:0000256" key="15">
    <source>
        <dbReference type="ARBA" id="ARBA00047657"/>
    </source>
</evidence>